<proteinExistence type="predicted"/>
<evidence type="ECO:0000313" key="2">
    <source>
        <dbReference type="EMBL" id="GGK73905.1"/>
    </source>
</evidence>
<dbReference type="RefSeq" id="WP_022920032.1">
    <property type="nucleotide sequence ID" value="NZ_BMLB01000004.1"/>
</dbReference>
<keyword evidence="1" id="KW-0472">Membrane</keyword>
<reference evidence="3" key="1">
    <citation type="journal article" date="2019" name="Int. J. Syst. Evol. Microbiol.">
        <title>The Global Catalogue of Microorganisms (GCM) 10K type strain sequencing project: providing services to taxonomists for standard genome sequencing and annotation.</title>
        <authorList>
            <consortium name="The Broad Institute Genomics Platform"/>
            <consortium name="The Broad Institute Genome Sequencing Center for Infectious Disease"/>
            <person name="Wu L."/>
            <person name="Ma J."/>
        </authorList>
    </citation>
    <scope>NUCLEOTIDE SEQUENCE [LARGE SCALE GENOMIC DNA]</scope>
    <source>
        <strain evidence="3">CGMCC 1.5362</strain>
    </source>
</reference>
<comment type="caution">
    <text evidence="2">The sequence shown here is derived from an EMBL/GenBank/DDBJ whole genome shotgun (WGS) entry which is preliminary data.</text>
</comment>
<accession>A0ABQ2F975</accession>
<keyword evidence="1" id="KW-1133">Transmembrane helix</keyword>
<sequence>MNAEPPSANHDQRTVVICNDFALERYKHVLAEQSSLDANTHTSFTLFQGILTATVAAVSLVVLQAEAWSLTTEASMAVLKTAALLTALTGAAFVASMVGNMFSWIDLRREEQRITLRFANDMGRDDPSFGNIWRWKEFYLTIMVAVWTAAAAWLLLGPYMNLVAST</sequence>
<evidence type="ECO:0000313" key="3">
    <source>
        <dbReference type="Proteomes" id="UP000662111"/>
    </source>
</evidence>
<feature type="transmembrane region" description="Helical" evidence="1">
    <location>
        <begin position="138"/>
        <end position="156"/>
    </location>
</feature>
<feature type="transmembrane region" description="Helical" evidence="1">
    <location>
        <begin position="44"/>
        <end position="63"/>
    </location>
</feature>
<evidence type="ECO:0000256" key="1">
    <source>
        <dbReference type="SAM" id="Phobius"/>
    </source>
</evidence>
<keyword evidence="3" id="KW-1185">Reference proteome</keyword>
<protein>
    <submittedName>
        <fullName evidence="2">Uncharacterized protein</fullName>
    </submittedName>
</protein>
<name>A0ABQ2F975_9MICO</name>
<feature type="transmembrane region" description="Helical" evidence="1">
    <location>
        <begin position="83"/>
        <end position="107"/>
    </location>
</feature>
<gene>
    <name evidence="2" type="ORF">GCM10011509_23210</name>
</gene>
<keyword evidence="1" id="KW-0812">Transmembrane</keyword>
<dbReference type="EMBL" id="BMLB01000004">
    <property type="protein sequence ID" value="GGK73905.1"/>
    <property type="molecule type" value="Genomic_DNA"/>
</dbReference>
<dbReference type="Proteomes" id="UP000662111">
    <property type="component" value="Unassembled WGS sequence"/>
</dbReference>
<organism evidence="2 3">
    <name type="scientific">Ornithinimicrobium pekingense</name>
    <dbReference type="NCBI Taxonomy" id="384677"/>
    <lineage>
        <taxon>Bacteria</taxon>
        <taxon>Bacillati</taxon>
        <taxon>Actinomycetota</taxon>
        <taxon>Actinomycetes</taxon>
        <taxon>Micrococcales</taxon>
        <taxon>Ornithinimicrobiaceae</taxon>
        <taxon>Ornithinimicrobium</taxon>
    </lineage>
</organism>